<sequence length="292" mass="32719">MKKLFITLTALALVALAACGNGEDQDSNGDSAEVEEKGTLTFGVTPWTSTVPPTKVAKLVLEDMGYEIEETQADVSSTFMGLSRGDIDIFMDSWMPVHEIYFDEYEDSVENVATSYDNADAGLVVPTYVDDIETVEDLKGNEEMFGNEIYGIEDGASATEMIDDFIEAYDLDFEQVNSSEGGMIAQAQRMMNNEEPVIFYGWRPHTMFNEFDLKIVEEPAGDFFEQSSVHVVTNGELANDHPEVYEFLSNWSIPIDDVEAMIVEIEDGADEEEVAQEWIENNQDHIDEMLEN</sequence>
<keyword evidence="3" id="KW-1003">Cell membrane</keyword>
<keyword evidence="5" id="KW-0732">Signal</keyword>
<dbReference type="GO" id="GO:0005275">
    <property type="term" value="F:amine transmembrane transporter activity"/>
    <property type="evidence" value="ECO:0007669"/>
    <property type="project" value="TreeGrafter"/>
</dbReference>
<feature type="signal peptide" evidence="5">
    <location>
        <begin position="1"/>
        <end position="17"/>
    </location>
</feature>
<dbReference type="GO" id="GO:0031460">
    <property type="term" value="P:glycine betaine transport"/>
    <property type="evidence" value="ECO:0007669"/>
    <property type="project" value="TreeGrafter"/>
</dbReference>
<keyword evidence="8" id="KW-1185">Reference proteome</keyword>
<comment type="subcellular location">
    <subcellularLocation>
        <location evidence="1">Cell membrane</location>
    </subcellularLocation>
</comment>
<dbReference type="GO" id="GO:0043190">
    <property type="term" value="C:ATP-binding cassette (ABC) transporter complex"/>
    <property type="evidence" value="ECO:0007669"/>
    <property type="project" value="InterPro"/>
</dbReference>
<feature type="domain" description="ABC-type glycine betaine transport system substrate-binding" evidence="6">
    <location>
        <begin position="39"/>
        <end position="281"/>
    </location>
</feature>
<evidence type="ECO:0000256" key="1">
    <source>
        <dbReference type="ARBA" id="ARBA00004236"/>
    </source>
</evidence>
<dbReference type="PROSITE" id="PS51257">
    <property type="entry name" value="PROKAR_LIPOPROTEIN"/>
    <property type="match status" value="1"/>
</dbReference>
<dbReference type="OrthoDB" id="9787902at2"/>
<dbReference type="Pfam" id="PF04069">
    <property type="entry name" value="OpuAC"/>
    <property type="match status" value="1"/>
</dbReference>
<dbReference type="GO" id="GO:0015871">
    <property type="term" value="P:choline transport"/>
    <property type="evidence" value="ECO:0007669"/>
    <property type="project" value="TreeGrafter"/>
</dbReference>
<dbReference type="Proteomes" id="UP000321440">
    <property type="component" value="Unassembled WGS sequence"/>
</dbReference>
<dbReference type="GO" id="GO:0015226">
    <property type="term" value="F:carnitine transmembrane transporter activity"/>
    <property type="evidence" value="ECO:0007669"/>
    <property type="project" value="TreeGrafter"/>
</dbReference>
<accession>A0A511W817</accession>
<evidence type="ECO:0000256" key="4">
    <source>
        <dbReference type="ARBA" id="ARBA00023136"/>
    </source>
</evidence>
<dbReference type="Gene3D" id="3.40.190.10">
    <property type="entry name" value="Periplasmic binding protein-like II"/>
    <property type="match status" value="1"/>
</dbReference>
<dbReference type="Gene3D" id="3.40.190.100">
    <property type="entry name" value="Glycine betaine-binding periplasmic protein, domain 2"/>
    <property type="match status" value="1"/>
</dbReference>
<organism evidence="7 8">
    <name type="scientific">Alkalibacillus haloalkaliphilus</name>
    <dbReference type="NCBI Taxonomy" id="94136"/>
    <lineage>
        <taxon>Bacteria</taxon>
        <taxon>Bacillati</taxon>
        <taxon>Bacillota</taxon>
        <taxon>Bacilli</taxon>
        <taxon>Bacillales</taxon>
        <taxon>Bacillaceae</taxon>
        <taxon>Alkalibacillus</taxon>
    </lineage>
</organism>
<dbReference type="RefSeq" id="WP_146818039.1">
    <property type="nucleotide sequence ID" value="NZ_BJYA01000019.1"/>
</dbReference>
<dbReference type="InterPro" id="IPR007210">
    <property type="entry name" value="ABC_Gly_betaine_transp_sub-bd"/>
</dbReference>
<gene>
    <name evidence="7" type="ORF">AHA02nite_26270</name>
</gene>
<dbReference type="EMBL" id="BJYA01000019">
    <property type="protein sequence ID" value="GEN46851.1"/>
    <property type="molecule type" value="Genomic_DNA"/>
</dbReference>
<evidence type="ECO:0000256" key="2">
    <source>
        <dbReference type="ARBA" id="ARBA00022448"/>
    </source>
</evidence>
<keyword evidence="2" id="KW-0813">Transport</keyword>
<comment type="caution">
    <text evidence="7">The sequence shown here is derived from an EMBL/GenBank/DDBJ whole genome shotgun (WGS) entry which is preliminary data.</text>
</comment>
<dbReference type="SUPFAM" id="SSF53850">
    <property type="entry name" value="Periplasmic binding protein-like II"/>
    <property type="match status" value="1"/>
</dbReference>
<evidence type="ECO:0000256" key="3">
    <source>
        <dbReference type="ARBA" id="ARBA00022475"/>
    </source>
</evidence>
<name>A0A511W817_9BACI</name>
<evidence type="ECO:0000256" key="5">
    <source>
        <dbReference type="SAM" id="SignalP"/>
    </source>
</evidence>
<dbReference type="PANTHER" id="PTHR47737:SF1">
    <property type="entry name" value="GLYCINE BETAINE_PROLINE BETAINE TRANSPORT SYSTEM PERMEASE PROTEIN PROW"/>
    <property type="match status" value="1"/>
</dbReference>
<evidence type="ECO:0000313" key="8">
    <source>
        <dbReference type="Proteomes" id="UP000321440"/>
    </source>
</evidence>
<feature type="chain" id="PRO_5021777886" evidence="5">
    <location>
        <begin position="18"/>
        <end position="292"/>
    </location>
</feature>
<proteinExistence type="predicted"/>
<evidence type="ECO:0000259" key="6">
    <source>
        <dbReference type="Pfam" id="PF04069"/>
    </source>
</evidence>
<protein>
    <submittedName>
        <fullName evidence="7">ABC transporter substrate-binding protein</fullName>
    </submittedName>
</protein>
<evidence type="ECO:0000313" key="7">
    <source>
        <dbReference type="EMBL" id="GEN46851.1"/>
    </source>
</evidence>
<dbReference type="PANTHER" id="PTHR47737">
    <property type="entry name" value="GLYCINE BETAINE/PROLINE BETAINE TRANSPORT SYSTEM PERMEASE PROTEIN PROW"/>
    <property type="match status" value="1"/>
</dbReference>
<keyword evidence="4" id="KW-0472">Membrane</keyword>
<reference evidence="7 8" key="1">
    <citation type="submission" date="2019-07" db="EMBL/GenBank/DDBJ databases">
        <title>Whole genome shotgun sequence of Alkalibacillus haloalkaliphilus NBRC 103110.</title>
        <authorList>
            <person name="Hosoyama A."/>
            <person name="Uohara A."/>
            <person name="Ohji S."/>
            <person name="Ichikawa N."/>
        </authorList>
    </citation>
    <scope>NUCLEOTIDE SEQUENCE [LARGE SCALE GENOMIC DNA]</scope>
    <source>
        <strain evidence="7 8">NBRC 103110</strain>
    </source>
</reference>
<dbReference type="CDD" id="cd13639">
    <property type="entry name" value="PBP2_OpuAC_like"/>
    <property type="match status" value="1"/>
</dbReference>
<dbReference type="AlphaFoldDB" id="A0A511W817"/>